<sequence length="80" mass="8632">MLLQALGNFYTGIGMLLGGGLNQMGCNKHSDNDSVSRRELTDALESFKYDNSQPKGNITINNSIANANANSNTQLGRSMH</sequence>
<dbReference type="Proteomes" id="UP000033099">
    <property type="component" value="Chromosome"/>
</dbReference>
<dbReference type="AlphaFoldDB" id="A0AAU8TWP5"/>
<evidence type="ECO:0000313" key="1">
    <source>
        <dbReference type="EMBL" id="AKA84956.1"/>
    </source>
</evidence>
<dbReference type="EMBL" id="CP011117">
    <property type="protein sequence ID" value="AKA84956.1"/>
    <property type="molecule type" value="Genomic_DNA"/>
</dbReference>
<reference evidence="1 2" key="1">
    <citation type="journal article" date="2015" name="Genome Announc.">
        <title>Complete Genome Sequence of Biocontrol Strain Pseudomonas fluorescens LBUM223.</title>
        <authorList>
            <person name="Roquigny R."/>
            <person name="Arseneault T."/>
            <person name="Gadkar V.J."/>
            <person name="Novinscak A."/>
            <person name="Joly D.L."/>
            <person name="Filion M."/>
        </authorList>
    </citation>
    <scope>NUCLEOTIDE SEQUENCE [LARGE SCALE GENOMIC DNA]</scope>
    <source>
        <strain evidence="1 2">LBUM223</strain>
    </source>
</reference>
<evidence type="ECO:0000313" key="2">
    <source>
        <dbReference type="Proteomes" id="UP000033099"/>
    </source>
</evidence>
<proteinExistence type="predicted"/>
<organism evidence="1 2">
    <name type="scientific">Pseudomonas synxantha</name>
    <dbReference type="NCBI Taxonomy" id="47883"/>
    <lineage>
        <taxon>Bacteria</taxon>
        <taxon>Pseudomonadati</taxon>
        <taxon>Pseudomonadota</taxon>
        <taxon>Gammaproteobacteria</taxon>
        <taxon>Pseudomonadales</taxon>
        <taxon>Pseudomonadaceae</taxon>
        <taxon>Pseudomonas</taxon>
    </lineage>
</organism>
<gene>
    <name evidence="1" type="ORF">VO64_4410</name>
</gene>
<dbReference type="RefSeq" id="WP_046071270.1">
    <property type="nucleotide sequence ID" value="NZ_CP011117.2"/>
</dbReference>
<accession>A0AAU8TWP5</accession>
<evidence type="ECO:0008006" key="3">
    <source>
        <dbReference type="Google" id="ProtNLM"/>
    </source>
</evidence>
<protein>
    <recommendedName>
        <fullName evidence="3">Type III secretion protein</fullName>
    </recommendedName>
</protein>
<dbReference type="KEGG" id="pfb:VO64_4410"/>
<name>A0AAU8TWP5_9PSED</name>